<sequence length="142" mass="15910">NYVILVMTCLPGAPIADRLNSFSEEQVQHLVEQMTKTFDAVRKLQPPNNHVCGIGGRDCVSYLMSFDPFGPFDSVAAFNTWMAHRARSRVDLGKHALPERSDVQATVFSHGDLTPYNVLVDEEGNFTGVIDWECAAWMPAHW</sequence>
<evidence type="ECO:0000259" key="1">
    <source>
        <dbReference type="Pfam" id="PF01636"/>
    </source>
</evidence>
<dbReference type="STRING" id="1330018.A0A167HUT4"/>
<feature type="non-terminal residue" evidence="2">
    <location>
        <position position="1"/>
    </location>
</feature>
<accession>A0A167HUT4</accession>
<dbReference type="SUPFAM" id="SSF56112">
    <property type="entry name" value="Protein kinase-like (PK-like)"/>
    <property type="match status" value="1"/>
</dbReference>
<dbReference type="InterPro" id="IPR051678">
    <property type="entry name" value="AGP_Transferase"/>
</dbReference>
<protein>
    <recommendedName>
        <fullName evidence="1">Aminoglycoside phosphotransferase domain-containing protein</fullName>
    </recommendedName>
</protein>
<keyword evidence="3" id="KW-1185">Reference proteome</keyword>
<gene>
    <name evidence="2" type="ORF">CALVIDRAFT_466602</name>
</gene>
<dbReference type="InterPro" id="IPR011009">
    <property type="entry name" value="Kinase-like_dom_sf"/>
</dbReference>
<feature type="domain" description="Aminoglycoside phosphotransferase" evidence="1">
    <location>
        <begin position="4"/>
        <end position="141"/>
    </location>
</feature>
<dbReference type="PANTHER" id="PTHR21310">
    <property type="entry name" value="AMINOGLYCOSIDE PHOSPHOTRANSFERASE-RELATED-RELATED"/>
    <property type="match status" value="1"/>
</dbReference>
<dbReference type="Pfam" id="PF01636">
    <property type="entry name" value="APH"/>
    <property type="match status" value="1"/>
</dbReference>
<evidence type="ECO:0000313" key="3">
    <source>
        <dbReference type="Proteomes" id="UP000076738"/>
    </source>
</evidence>
<proteinExistence type="predicted"/>
<dbReference type="InterPro" id="IPR002575">
    <property type="entry name" value="Aminoglycoside_PTrfase"/>
</dbReference>
<dbReference type="OrthoDB" id="5404599at2759"/>
<evidence type="ECO:0000313" key="2">
    <source>
        <dbReference type="EMBL" id="KZO92005.1"/>
    </source>
</evidence>
<reference evidence="2 3" key="1">
    <citation type="journal article" date="2016" name="Mol. Biol. Evol.">
        <title>Comparative Genomics of Early-Diverging Mushroom-Forming Fungi Provides Insights into the Origins of Lignocellulose Decay Capabilities.</title>
        <authorList>
            <person name="Nagy L.G."/>
            <person name="Riley R."/>
            <person name="Tritt A."/>
            <person name="Adam C."/>
            <person name="Daum C."/>
            <person name="Floudas D."/>
            <person name="Sun H."/>
            <person name="Yadav J.S."/>
            <person name="Pangilinan J."/>
            <person name="Larsson K.H."/>
            <person name="Matsuura K."/>
            <person name="Barry K."/>
            <person name="Labutti K."/>
            <person name="Kuo R."/>
            <person name="Ohm R.A."/>
            <person name="Bhattacharya S.S."/>
            <person name="Shirouzu T."/>
            <person name="Yoshinaga Y."/>
            <person name="Martin F.M."/>
            <person name="Grigoriev I.V."/>
            <person name="Hibbett D.S."/>
        </authorList>
    </citation>
    <scope>NUCLEOTIDE SEQUENCE [LARGE SCALE GENOMIC DNA]</scope>
    <source>
        <strain evidence="2 3">TUFC12733</strain>
    </source>
</reference>
<dbReference type="Gene3D" id="3.90.1200.10">
    <property type="match status" value="1"/>
</dbReference>
<name>A0A167HUT4_CALVF</name>
<feature type="non-terminal residue" evidence="2">
    <location>
        <position position="142"/>
    </location>
</feature>
<dbReference type="AlphaFoldDB" id="A0A167HUT4"/>
<dbReference type="Proteomes" id="UP000076738">
    <property type="component" value="Unassembled WGS sequence"/>
</dbReference>
<dbReference type="PANTHER" id="PTHR21310:SF15">
    <property type="entry name" value="AMINOGLYCOSIDE PHOSPHOTRANSFERASE DOMAIN-CONTAINING PROTEIN"/>
    <property type="match status" value="1"/>
</dbReference>
<dbReference type="EMBL" id="KV417315">
    <property type="protein sequence ID" value="KZO92005.1"/>
    <property type="molecule type" value="Genomic_DNA"/>
</dbReference>
<organism evidence="2 3">
    <name type="scientific">Calocera viscosa (strain TUFC12733)</name>
    <dbReference type="NCBI Taxonomy" id="1330018"/>
    <lineage>
        <taxon>Eukaryota</taxon>
        <taxon>Fungi</taxon>
        <taxon>Dikarya</taxon>
        <taxon>Basidiomycota</taxon>
        <taxon>Agaricomycotina</taxon>
        <taxon>Dacrymycetes</taxon>
        <taxon>Dacrymycetales</taxon>
        <taxon>Dacrymycetaceae</taxon>
        <taxon>Calocera</taxon>
    </lineage>
</organism>